<name>A0A9D4K819_DREPO</name>
<accession>A0A9D4K819</accession>
<dbReference type="AlphaFoldDB" id="A0A9D4K819"/>
<dbReference type="EMBL" id="JAIWYP010000004">
    <property type="protein sequence ID" value="KAH3834649.1"/>
    <property type="molecule type" value="Genomic_DNA"/>
</dbReference>
<organism evidence="1 2">
    <name type="scientific">Dreissena polymorpha</name>
    <name type="common">Zebra mussel</name>
    <name type="synonym">Mytilus polymorpha</name>
    <dbReference type="NCBI Taxonomy" id="45954"/>
    <lineage>
        <taxon>Eukaryota</taxon>
        <taxon>Metazoa</taxon>
        <taxon>Spiralia</taxon>
        <taxon>Lophotrochozoa</taxon>
        <taxon>Mollusca</taxon>
        <taxon>Bivalvia</taxon>
        <taxon>Autobranchia</taxon>
        <taxon>Heteroconchia</taxon>
        <taxon>Euheterodonta</taxon>
        <taxon>Imparidentia</taxon>
        <taxon>Neoheterodontei</taxon>
        <taxon>Myida</taxon>
        <taxon>Dreissenoidea</taxon>
        <taxon>Dreissenidae</taxon>
        <taxon>Dreissena</taxon>
    </lineage>
</organism>
<protein>
    <submittedName>
        <fullName evidence="1">Uncharacterized protein</fullName>
    </submittedName>
</protein>
<evidence type="ECO:0000313" key="1">
    <source>
        <dbReference type="EMBL" id="KAH3834649.1"/>
    </source>
</evidence>
<evidence type="ECO:0000313" key="2">
    <source>
        <dbReference type="Proteomes" id="UP000828390"/>
    </source>
</evidence>
<comment type="caution">
    <text evidence="1">The sequence shown here is derived from an EMBL/GenBank/DDBJ whole genome shotgun (WGS) entry which is preliminary data.</text>
</comment>
<gene>
    <name evidence="1" type="ORF">DPMN_107981</name>
</gene>
<reference evidence="1" key="1">
    <citation type="journal article" date="2019" name="bioRxiv">
        <title>The Genome of the Zebra Mussel, Dreissena polymorpha: A Resource for Invasive Species Research.</title>
        <authorList>
            <person name="McCartney M.A."/>
            <person name="Auch B."/>
            <person name="Kono T."/>
            <person name="Mallez S."/>
            <person name="Zhang Y."/>
            <person name="Obille A."/>
            <person name="Becker A."/>
            <person name="Abrahante J.E."/>
            <person name="Garbe J."/>
            <person name="Badalamenti J.P."/>
            <person name="Herman A."/>
            <person name="Mangelson H."/>
            <person name="Liachko I."/>
            <person name="Sullivan S."/>
            <person name="Sone E.D."/>
            <person name="Koren S."/>
            <person name="Silverstein K.A.T."/>
            <person name="Beckman K.B."/>
            <person name="Gohl D.M."/>
        </authorList>
    </citation>
    <scope>NUCLEOTIDE SEQUENCE</scope>
    <source>
        <strain evidence="1">Duluth1</strain>
        <tissue evidence="1">Whole animal</tissue>
    </source>
</reference>
<keyword evidence="2" id="KW-1185">Reference proteome</keyword>
<dbReference type="Proteomes" id="UP000828390">
    <property type="component" value="Unassembled WGS sequence"/>
</dbReference>
<proteinExistence type="predicted"/>
<sequence>MGHVTAIAQSHLLYGFDAQNVEGSSYDVCCGLTEKYTPHVHLQYCPCKCQQQHGL</sequence>
<reference evidence="1" key="2">
    <citation type="submission" date="2020-11" db="EMBL/GenBank/DDBJ databases">
        <authorList>
            <person name="McCartney M.A."/>
            <person name="Auch B."/>
            <person name="Kono T."/>
            <person name="Mallez S."/>
            <person name="Becker A."/>
            <person name="Gohl D.M."/>
            <person name="Silverstein K.A.T."/>
            <person name="Koren S."/>
            <person name="Bechman K.B."/>
            <person name="Herman A."/>
            <person name="Abrahante J.E."/>
            <person name="Garbe J."/>
        </authorList>
    </citation>
    <scope>NUCLEOTIDE SEQUENCE</scope>
    <source>
        <strain evidence="1">Duluth1</strain>
        <tissue evidence="1">Whole animal</tissue>
    </source>
</reference>